<dbReference type="RefSeq" id="WP_137119234.1">
    <property type="nucleotide sequence ID" value="NZ_CP032328.1"/>
</dbReference>
<name>A0A4D8PXG2_9PROT</name>
<proteinExistence type="predicted"/>
<accession>A0A4D8PXG2</accession>
<dbReference type="InterPro" id="IPR046250">
    <property type="entry name" value="DUF6283"/>
</dbReference>
<reference evidence="1 2" key="1">
    <citation type="submission" date="2018-09" db="EMBL/GenBank/DDBJ databases">
        <title>Whole genome based analysis of evolution and adaptive divergence in Indian and Brazilian strains of Azospirillum brasilense.</title>
        <authorList>
            <person name="Singh C."/>
            <person name="Tripathi A.K."/>
        </authorList>
    </citation>
    <scope>NUCLEOTIDE SEQUENCE [LARGE SCALE GENOMIC DNA]</scope>
    <source>
        <strain evidence="1 2">MTCC4035</strain>
        <plasmid evidence="1 2">p7</plasmid>
    </source>
</reference>
<evidence type="ECO:0000313" key="2">
    <source>
        <dbReference type="Proteomes" id="UP000298595"/>
    </source>
</evidence>
<dbReference type="Proteomes" id="UP000298595">
    <property type="component" value="Plasmid p7"/>
</dbReference>
<dbReference type="EMBL" id="CP032328">
    <property type="protein sequence ID" value="QCO00539.1"/>
    <property type="molecule type" value="Genomic_DNA"/>
</dbReference>
<dbReference type="KEGG" id="aare:D3093_35435"/>
<geneLocation type="plasmid" evidence="1 2">
    <name>p7</name>
</geneLocation>
<gene>
    <name evidence="1" type="ORF">D3093_35435</name>
</gene>
<evidence type="ECO:0000313" key="1">
    <source>
        <dbReference type="EMBL" id="QCO00539.1"/>
    </source>
</evidence>
<protein>
    <submittedName>
        <fullName evidence="1">Uncharacterized protein</fullName>
    </submittedName>
</protein>
<organism evidence="1 2">
    <name type="scientific">Azospirillum argentinense</name>
    <dbReference type="NCBI Taxonomy" id="2970906"/>
    <lineage>
        <taxon>Bacteria</taxon>
        <taxon>Pseudomonadati</taxon>
        <taxon>Pseudomonadota</taxon>
        <taxon>Alphaproteobacteria</taxon>
        <taxon>Rhodospirillales</taxon>
        <taxon>Azospirillaceae</taxon>
        <taxon>Azospirillum</taxon>
    </lineage>
</organism>
<keyword evidence="1" id="KW-0614">Plasmid</keyword>
<dbReference type="AlphaFoldDB" id="A0A4D8PXG2"/>
<sequence>MTDDTTSTILRIRPADENHQVVTIESPKGYVAYRKEPCPHCPWRKDQPTGRFPADAFRHSAETAHDMSTHRFGCHMSGTSQPETCAGFLLSGAQHNLAVRLDLMKGQIDMGEVTSAVPLYESYREMAVANGVPPGDPVLALCRDT</sequence>
<dbReference type="Pfam" id="PF19800">
    <property type="entry name" value="DUF6283"/>
    <property type="match status" value="1"/>
</dbReference>